<dbReference type="SUPFAM" id="SSF53254">
    <property type="entry name" value="Phosphoglycerate mutase-like"/>
    <property type="match status" value="1"/>
</dbReference>
<dbReference type="Proteomes" id="UP000178859">
    <property type="component" value="Unassembled WGS sequence"/>
</dbReference>
<dbReference type="GO" id="GO:0016791">
    <property type="term" value="F:phosphatase activity"/>
    <property type="evidence" value="ECO:0007669"/>
    <property type="project" value="TreeGrafter"/>
</dbReference>
<dbReference type="EMBL" id="MFDT01000027">
    <property type="protein sequence ID" value="OGE64862.1"/>
    <property type="molecule type" value="Genomic_DNA"/>
</dbReference>
<accession>A0A1F5MHM8</accession>
<dbReference type="InterPro" id="IPR029033">
    <property type="entry name" value="His_PPase_superfam"/>
</dbReference>
<evidence type="ECO:0000256" key="2">
    <source>
        <dbReference type="PIRSR" id="PIRSR613078-2"/>
    </source>
</evidence>
<proteinExistence type="predicted"/>
<dbReference type="PANTHER" id="PTHR48100:SF59">
    <property type="entry name" value="ADENOSYLCOBALAMIN_ALPHA-RIBAZOLE PHOSPHATASE"/>
    <property type="match status" value="1"/>
</dbReference>
<feature type="active site" description="Tele-phosphohistidine intermediate" evidence="1">
    <location>
        <position position="10"/>
    </location>
</feature>
<dbReference type="InterPro" id="IPR013078">
    <property type="entry name" value="His_Pase_superF_clade-1"/>
</dbReference>
<organism evidence="3 4">
    <name type="scientific">Candidatus Daviesbacteria bacterium RIFCSPLOWO2_02_FULL_36_7</name>
    <dbReference type="NCBI Taxonomy" id="1797792"/>
    <lineage>
        <taxon>Bacteria</taxon>
        <taxon>Candidatus Daviesiibacteriota</taxon>
    </lineage>
</organism>
<protein>
    <recommendedName>
        <fullName evidence="5">Phosphoglycerate mutase</fullName>
    </recommendedName>
</protein>
<dbReference type="CDD" id="cd07067">
    <property type="entry name" value="HP_PGM_like"/>
    <property type="match status" value="1"/>
</dbReference>
<reference evidence="3 4" key="1">
    <citation type="journal article" date="2016" name="Nat. Commun.">
        <title>Thousands of microbial genomes shed light on interconnected biogeochemical processes in an aquifer system.</title>
        <authorList>
            <person name="Anantharaman K."/>
            <person name="Brown C.T."/>
            <person name="Hug L.A."/>
            <person name="Sharon I."/>
            <person name="Castelle C.J."/>
            <person name="Probst A.J."/>
            <person name="Thomas B.C."/>
            <person name="Singh A."/>
            <person name="Wilkins M.J."/>
            <person name="Karaoz U."/>
            <person name="Brodie E.L."/>
            <person name="Williams K.H."/>
            <person name="Hubbard S.S."/>
            <person name="Banfield J.F."/>
        </authorList>
    </citation>
    <scope>NUCLEOTIDE SEQUENCE [LARGE SCALE GENOMIC DNA]</scope>
</reference>
<dbReference type="Gene3D" id="3.40.50.1240">
    <property type="entry name" value="Phosphoglycerate mutase-like"/>
    <property type="match status" value="1"/>
</dbReference>
<dbReference type="InterPro" id="IPR001345">
    <property type="entry name" value="PG/BPGM_mutase_AS"/>
</dbReference>
<name>A0A1F5MHM8_9BACT</name>
<feature type="binding site" evidence="2">
    <location>
        <begin position="9"/>
        <end position="16"/>
    </location>
    <ligand>
        <name>substrate</name>
    </ligand>
</feature>
<sequence length="198" mass="22647">MKTRFIIFRHGQTDWNADRRVMGRNDIPLNEIGKEQAERLALRLIKENVDVFYSSPLKRATETASVVASKHGKQPIVMNDLIEMSLGKFEGKTKTERVAMFPEFNPANDEHRSKMSMETFSDWISKLKKQTIPILLKNHTGQTIALSTHDQKMRAILVALGMPEKIKEEVLKNSAVSIIELNNKQINIICHNNISHLE</sequence>
<feature type="binding site" evidence="2">
    <location>
        <position position="94"/>
    </location>
    <ligand>
        <name>substrate</name>
    </ligand>
</feature>
<dbReference type="Pfam" id="PF00300">
    <property type="entry name" value="His_Phos_1"/>
    <property type="match status" value="1"/>
</dbReference>
<dbReference type="AlphaFoldDB" id="A0A1F5MHM8"/>
<evidence type="ECO:0000256" key="1">
    <source>
        <dbReference type="PIRSR" id="PIRSR613078-1"/>
    </source>
</evidence>
<feature type="binding site" evidence="2">
    <location>
        <position position="59"/>
    </location>
    <ligand>
        <name>substrate</name>
    </ligand>
</feature>
<dbReference type="InterPro" id="IPR050275">
    <property type="entry name" value="PGM_Phosphatase"/>
</dbReference>
<dbReference type="GO" id="GO:0005737">
    <property type="term" value="C:cytoplasm"/>
    <property type="evidence" value="ECO:0007669"/>
    <property type="project" value="TreeGrafter"/>
</dbReference>
<evidence type="ECO:0000313" key="3">
    <source>
        <dbReference type="EMBL" id="OGE64862.1"/>
    </source>
</evidence>
<comment type="caution">
    <text evidence="3">The sequence shown here is derived from an EMBL/GenBank/DDBJ whole genome shotgun (WGS) entry which is preliminary data.</text>
</comment>
<dbReference type="PROSITE" id="PS00175">
    <property type="entry name" value="PG_MUTASE"/>
    <property type="match status" value="1"/>
</dbReference>
<evidence type="ECO:0008006" key="5">
    <source>
        <dbReference type="Google" id="ProtNLM"/>
    </source>
</evidence>
<dbReference type="SMART" id="SM00855">
    <property type="entry name" value="PGAM"/>
    <property type="match status" value="1"/>
</dbReference>
<evidence type="ECO:0000313" key="4">
    <source>
        <dbReference type="Proteomes" id="UP000178859"/>
    </source>
</evidence>
<feature type="active site" description="Proton donor/acceptor" evidence="1">
    <location>
        <position position="83"/>
    </location>
</feature>
<dbReference type="PANTHER" id="PTHR48100">
    <property type="entry name" value="BROAD-SPECIFICITY PHOSPHATASE YOR283W-RELATED"/>
    <property type="match status" value="1"/>
</dbReference>
<gene>
    <name evidence="3" type="ORF">A3I48_04520</name>
</gene>